<keyword evidence="1" id="KW-1133">Transmembrane helix</keyword>
<protein>
    <submittedName>
        <fullName evidence="3">Unannotated protein</fullName>
    </submittedName>
</protein>
<dbReference type="AlphaFoldDB" id="A0A6J7ITK5"/>
<feature type="domain" description="TadE-like" evidence="2">
    <location>
        <begin position="9"/>
        <end position="51"/>
    </location>
</feature>
<keyword evidence="1" id="KW-0472">Membrane</keyword>
<organism evidence="3">
    <name type="scientific">freshwater metagenome</name>
    <dbReference type="NCBI Taxonomy" id="449393"/>
    <lineage>
        <taxon>unclassified sequences</taxon>
        <taxon>metagenomes</taxon>
        <taxon>ecological metagenomes</taxon>
    </lineage>
</organism>
<dbReference type="InterPro" id="IPR012495">
    <property type="entry name" value="TadE-like_dom"/>
</dbReference>
<proteinExistence type="predicted"/>
<evidence type="ECO:0000259" key="2">
    <source>
        <dbReference type="Pfam" id="PF07811"/>
    </source>
</evidence>
<evidence type="ECO:0000256" key="1">
    <source>
        <dbReference type="SAM" id="Phobius"/>
    </source>
</evidence>
<dbReference type="EMBL" id="CAFBNF010000027">
    <property type="protein sequence ID" value="CAB4934116.1"/>
    <property type="molecule type" value="Genomic_DNA"/>
</dbReference>
<gene>
    <name evidence="3" type="ORF">UFOPK3773_00429</name>
</gene>
<name>A0A6J7ITK5_9ZZZZ</name>
<feature type="transmembrane region" description="Helical" evidence="1">
    <location>
        <begin position="12"/>
        <end position="36"/>
    </location>
</feature>
<evidence type="ECO:0000313" key="3">
    <source>
        <dbReference type="EMBL" id="CAB4934116.1"/>
    </source>
</evidence>
<reference evidence="3" key="1">
    <citation type="submission" date="2020-05" db="EMBL/GenBank/DDBJ databases">
        <authorList>
            <person name="Chiriac C."/>
            <person name="Salcher M."/>
            <person name="Ghai R."/>
            <person name="Kavagutti S V."/>
        </authorList>
    </citation>
    <scope>NUCLEOTIDE SEQUENCE</scope>
</reference>
<sequence length="189" mass="19800">MVVTRDDRGAVAVEAALIVPLLFLLLFGIVDTALWLRDVSAVASAARHGARIASAEPRRATMPADVASAVAGSALSTDTLEELWVYQAGPTGYPLGTTSLASCPTRCVRMRWSRALRRFTAIGGSGWSPTTVNACVGDPRAMSVGVYLRVRHVMAFSALLGGAGVRVVGDRAVMKFEPLPARSCGAGLS</sequence>
<accession>A0A6J7ITK5</accession>
<dbReference type="Pfam" id="PF07811">
    <property type="entry name" value="TadE"/>
    <property type="match status" value="1"/>
</dbReference>
<keyword evidence="1" id="KW-0812">Transmembrane</keyword>